<proteinExistence type="predicted"/>
<dbReference type="HOGENOM" id="CLU_903381_0_0_1"/>
<dbReference type="VEuPathDB" id="FungiDB:MELLADRAFT_94406"/>
<evidence type="ECO:0000313" key="2">
    <source>
        <dbReference type="EMBL" id="EGG10372.1"/>
    </source>
</evidence>
<gene>
    <name evidence="2" type="ORF">MELLADRAFT_94406</name>
</gene>
<protein>
    <submittedName>
        <fullName evidence="2">Uncharacterized protein</fullName>
    </submittedName>
</protein>
<dbReference type="GeneID" id="18936872"/>
<evidence type="ECO:0000313" key="3">
    <source>
        <dbReference type="Proteomes" id="UP000001072"/>
    </source>
</evidence>
<feature type="region of interest" description="Disordered" evidence="1">
    <location>
        <begin position="273"/>
        <end position="308"/>
    </location>
</feature>
<dbReference type="KEGG" id="mlr:MELLADRAFT_94406"/>
<organism evidence="3">
    <name type="scientific">Melampsora larici-populina (strain 98AG31 / pathotype 3-4-7)</name>
    <name type="common">Poplar leaf rust fungus</name>
    <dbReference type="NCBI Taxonomy" id="747676"/>
    <lineage>
        <taxon>Eukaryota</taxon>
        <taxon>Fungi</taxon>
        <taxon>Dikarya</taxon>
        <taxon>Basidiomycota</taxon>
        <taxon>Pucciniomycotina</taxon>
        <taxon>Pucciniomycetes</taxon>
        <taxon>Pucciniales</taxon>
        <taxon>Melampsoraceae</taxon>
        <taxon>Melampsora</taxon>
    </lineage>
</organism>
<accession>F4RBE6</accession>
<dbReference type="InParanoid" id="F4RBE6"/>
<name>F4RBE6_MELLP</name>
<dbReference type="EMBL" id="GL883095">
    <property type="protein sequence ID" value="EGG10372.1"/>
    <property type="molecule type" value="Genomic_DNA"/>
</dbReference>
<dbReference type="Proteomes" id="UP000001072">
    <property type="component" value="Unassembled WGS sequence"/>
</dbReference>
<dbReference type="AlphaFoldDB" id="F4RBE6"/>
<dbReference type="RefSeq" id="XP_007406673.1">
    <property type="nucleotide sequence ID" value="XM_007406611.1"/>
</dbReference>
<evidence type="ECO:0000256" key="1">
    <source>
        <dbReference type="SAM" id="MobiDB-lite"/>
    </source>
</evidence>
<reference evidence="3" key="1">
    <citation type="journal article" date="2011" name="Proc. Natl. Acad. Sci. U.S.A.">
        <title>Obligate biotrophy features unraveled by the genomic analysis of rust fungi.</title>
        <authorList>
            <person name="Duplessis S."/>
            <person name="Cuomo C.A."/>
            <person name="Lin Y.-C."/>
            <person name="Aerts A."/>
            <person name="Tisserant E."/>
            <person name="Veneault-Fourrey C."/>
            <person name="Joly D.L."/>
            <person name="Hacquard S."/>
            <person name="Amselem J."/>
            <person name="Cantarel B.L."/>
            <person name="Chiu R."/>
            <person name="Coutinho P.M."/>
            <person name="Feau N."/>
            <person name="Field M."/>
            <person name="Frey P."/>
            <person name="Gelhaye E."/>
            <person name="Goldberg J."/>
            <person name="Grabherr M.G."/>
            <person name="Kodira C.D."/>
            <person name="Kohler A."/>
            <person name="Kuees U."/>
            <person name="Lindquist E.A."/>
            <person name="Lucas S.M."/>
            <person name="Mago R."/>
            <person name="Mauceli E."/>
            <person name="Morin E."/>
            <person name="Murat C."/>
            <person name="Pangilinan J.L."/>
            <person name="Park R."/>
            <person name="Pearson M."/>
            <person name="Quesneville H."/>
            <person name="Rouhier N."/>
            <person name="Sakthikumar S."/>
            <person name="Salamov A.A."/>
            <person name="Schmutz J."/>
            <person name="Selles B."/>
            <person name="Shapiro H."/>
            <person name="Tanguay P."/>
            <person name="Tuskan G.A."/>
            <person name="Henrissat B."/>
            <person name="Van de Peer Y."/>
            <person name="Rouze P."/>
            <person name="Ellis J.G."/>
            <person name="Dodds P.N."/>
            <person name="Schein J.E."/>
            <person name="Zhong S."/>
            <person name="Hamelin R.C."/>
            <person name="Grigoriev I.V."/>
            <person name="Szabo L.J."/>
            <person name="Martin F."/>
        </authorList>
    </citation>
    <scope>NUCLEOTIDE SEQUENCE [LARGE SCALE GENOMIC DNA]</scope>
    <source>
        <strain evidence="3">98AG31 / pathotype 3-4-7</strain>
    </source>
</reference>
<sequence>MDLPASSNASIAGDFDILDFAIECLNHLPGQFEETVQLPSGALLEPIGTPARTEFDKLHEVLIRVSFKLEFEKQVNATEEKTDGVKDSNSKEKKIINSKDLSSDGEDPFFRASLYGKSFDDFKDLCVGVSLNILERLRPLDPTDEFEDLIWKGRVGKKELTLDSFSAFVEFVNRIYRSNCKTGDVLIRSPNVAEKKKQANAKIDQMLEFEKTMLVRGFPKANVLTAPWDPNFYYQLALFSSNTWAIAIMNGTATPDMPPDSVEYREYMAACRRPDRSIPPSSLPYERRFKRPRPQNLVTDLEKESKDN</sequence>
<keyword evidence="3" id="KW-1185">Reference proteome</keyword>